<dbReference type="EC" id="2.7.1.49" evidence="5"/>
<evidence type="ECO:0000256" key="1">
    <source>
        <dbReference type="ARBA" id="ARBA00000151"/>
    </source>
</evidence>
<dbReference type="Proteomes" id="UP000051451">
    <property type="component" value="Unassembled WGS sequence"/>
</dbReference>
<dbReference type="EMBL" id="AZGB01000022">
    <property type="protein sequence ID" value="KRM05282.1"/>
    <property type="molecule type" value="Genomic_DNA"/>
</dbReference>
<sequence length="296" mass="32645">MVVQVSNYYFNHEWFTLVVNKKGDFMVNEYPQVMTIAGSDSDGSAGMQADLETFFTRKVYGISIMTACVAGNSYGIHASATLPLDFIRQEFADTAADFKVKAAKTGMLADTELIKEVVADYQKYAFGPLVVDPVIMTKHGNQLLEEQAVDTLRKLLIPLATVLTPNFYESEKLTGMQIKTDVDLEKAAHKLQELGAKNVVAKGSHHDPQQTTVKDFVLLASGKSFWLTDRYYPTTHINGTGDSLSACIAAEIAKGTDIEKAIRIAKDYVNTAIKQEIAVGHKFGPINHWAPTLNKF</sequence>
<accession>A0A0R1VIK5</accession>
<comment type="caution">
    <text evidence="17">The sequence shown here is derived from an EMBL/GenBank/DDBJ whole genome shotgun (WGS) entry which is preliminary data.</text>
</comment>
<dbReference type="PANTHER" id="PTHR20858:SF17">
    <property type="entry name" value="HYDROXYMETHYLPYRIMIDINE_PHOSPHOMETHYLPYRIMIDINE KINASE THI20-RELATED"/>
    <property type="match status" value="1"/>
</dbReference>
<protein>
    <recommendedName>
        <fullName evidence="7">Hydroxymethylpyrimidine/phosphomethylpyrimidine kinase</fullName>
        <ecNumber evidence="5">2.7.1.49</ecNumber>
        <ecNumber evidence="6">2.7.4.7</ecNumber>
    </recommendedName>
    <alternativeName>
        <fullName evidence="14">Hydroxymethylpyrimidine kinase</fullName>
    </alternativeName>
    <alternativeName>
        <fullName evidence="15">Hydroxymethylpyrimidine phosphate kinase</fullName>
    </alternativeName>
</protein>
<evidence type="ECO:0000313" key="17">
    <source>
        <dbReference type="EMBL" id="KRM05282.1"/>
    </source>
</evidence>
<evidence type="ECO:0000256" key="6">
    <source>
        <dbReference type="ARBA" id="ARBA00012963"/>
    </source>
</evidence>
<dbReference type="GO" id="GO:0005524">
    <property type="term" value="F:ATP binding"/>
    <property type="evidence" value="ECO:0007669"/>
    <property type="project" value="UniProtKB-KW"/>
</dbReference>
<evidence type="ECO:0000256" key="9">
    <source>
        <dbReference type="ARBA" id="ARBA00022741"/>
    </source>
</evidence>
<evidence type="ECO:0000256" key="5">
    <source>
        <dbReference type="ARBA" id="ARBA00012135"/>
    </source>
</evidence>
<comment type="catalytic activity">
    <reaction evidence="2">
        <text>4-amino-2-methyl-5-(phosphooxymethyl)pyrimidine + ATP = 4-amino-2-methyl-5-(diphosphooxymethyl)pyrimidine + ADP</text>
        <dbReference type="Rhea" id="RHEA:19893"/>
        <dbReference type="ChEBI" id="CHEBI:30616"/>
        <dbReference type="ChEBI" id="CHEBI:57841"/>
        <dbReference type="ChEBI" id="CHEBI:58354"/>
        <dbReference type="ChEBI" id="CHEBI:456216"/>
        <dbReference type="EC" id="2.7.4.7"/>
    </reaction>
</comment>
<dbReference type="PATRIC" id="fig|1423750.3.peg.1798"/>
<dbReference type="InterPro" id="IPR004399">
    <property type="entry name" value="HMP/HMP-P_kinase_dom"/>
</dbReference>
<evidence type="ECO:0000256" key="4">
    <source>
        <dbReference type="ARBA" id="ARBA00009879"/>
    </source>
</evidence>
<dbReference type="EC" id="2.7.4.7" evidence="6"/>
<dbReference type="AlphaFoldDB" id="A0A0R1VIK5"/>
<evidence type="ECO:0000256" key="11">
    <source>
        <dbReference type="ARBA" id="ARBA00022840"/>
    </source>
</evidence>
<dbReference type="FunFam" id="3.40.1190.20:FF:000003">
    <property type="entry name" value="Phosphomethylpyrimidine kinase ThiD"/>
    <property type="match status" value="1"/>
</dbReference>
<evidence type="ECO:0000256" key="13">
    <source>
        <dbReference type="ARBA" id="ARBA00037917"/>
    </source>
</evidence>
<dbReference type="Gene3D" id="3.40.1190.20">
    <property type="match status" value="1"/>
</dbReference>
<dbReference type="GO" id="GO:0005829">
    <property type="term" value="C:cytosol"/>
    <property type="evidence" value="ECO:0007669"/>
    <property type="project" value="TreeGrafter"/>
</dbReference>
<dbReference type="PANTHER" id="PTHR20858">
    <property type="entry name" value="PHOSPHOMETHYLPYRIMIDINE KINASE"/>
    <property type="match status" value="1"/>
</dbReference>
<keyword evidence="12" id="KW-0784">Thiamine biosynthesis</keyword>
<keyword evidence="8" id="KW-0808">Transferase</keyword>
<dbReference type="STRING" id="1423750.FC89_GL001753"/>
<gene>
    <name evidence="17" type="ORF">FC89_GL001753</name>
</gene>
<dbReference type="GO" id="GO:0008972">
    <property type="term" value="F:phosphomethylpyrimidine kinase activity"/>
    <property type="evidence" value="ECO:0007669"/>
    <property type="project" value="UniProtKB-EC"/>
</dbReference>
<comment type="pathway">
    <text evidence="13">Cofactor biosynthesis; thiamine diphosphate biosynthesis; 4-amino-2-methyl-5-diphosphomethylpyrimidine from 5-amino-1-(5-phospho-D-ribosyl)imidazole: step 2/3.</text>
</comment>
<evidence type="ECO:0000259" key="16">
    <source>
        <dbReference type="Pfam" id="PF08543"/>
    </source>
</evidence>
<dbReference type="Pfam" id="PF08543">
    <property type="entry name" value="Phos_pyr_kin"/>
    <property type="match status" value="1"/>
</dbReference>
<keyword evidence="11" id="KW-0067">ATP-binding</keyword>
<comment type="catalytic activity">
    <reaction evidence="1">
        <text>4-amino-5-hydroxymethyl-2-methylpyrimidine + ATP = 4-amino-2-methyl-5-(phosphooxymethyl)pyrimidine + ADP + H(+)</text>
        <dbReference type="Rhea" id="RHEA:23096"/>
        <dbReference type="ChEBI" id="CHEBI:15378"/>
        <dbReference type="ChEBI" id="CHEBI:16892"/>
        <dbReference type="ChEBI" id="CHEBI:30616"/>
        <dbReference type="ChEBI" id="CHEBI:58354"/>
        <dbReference type="ChEBI" id="CHEBI:456216"/>
        <dbReference type="EC" id="2.7.1.49"/>
    </reaction>
</comment>
<evidence type="ECO:0000313" key="18">
    <source>
        <dbReference type="Proteomes" id="UP000051451"/>
    </source>
</evidence>
<proteinExistence type="inferred from homology"/>
<dbReference type="InterPro" id="IPR013749">
    <property type="entry name" value="PM/HMP-P_kinase-1"/>
</dbReference>
<name>A0A0R1VIK5_9LACO</name>
<evidence type="ECO:0000256" key="10">
    <source>
        <dbReference type="ARBA" id="ARBA00022777"/>
    </source>
</evidence>
<evidence type="ECO:0000256" key="15">
    <source>
        <dbReference type="ARBA" id="ARBA00043176"/>
    </source>
</evidence>
<evidence type="ECO:0000256" key="2">
    <source>
        <dbReference type="ARBA" id="ARBA00000565"/>
    </source>
</evidence>
<evidence type="ECO:0000256" key="8">
    <source>
        <dbReference type="ARBA" id="ARBA00022679"/>
    </source>
</evidence>
<keyword evidence="10 17" id="KW-0418">Kinase</keyword>
<evidence type="ECO:0000256" key="3">
    <source>
        <dbReference type="ARBA" id="ARBA00004769"/>
    </source>
</evidence>
<reference evidence="17 18" key="1">
    <citation type="journal article" date="2015" name="Genome Announc.">
        <title>Expanding the biotechnology potential of lactobacilli through comparative genomics of 213 strains and associated genera.</title>
        <authorList>
            <person name="Sun Z."/>
            <person name="Harris H.M."/>
            <person name="McCann A."/>
            <person name="Guo C."/>
            <person name="Argimon S."/>
            <person name="Zhang W."/>
            <person name="Yang X."/>
            <person name="Jeffery I.B."/>
            <person name="Cooney J.C."/>
            <person name="Kagawa T.F."/>
            <person name="Liu W."/>
            <person name="Song Y."/>
            <person name="Salvetti E."/>
            <person name="Wrobel A."/>
            <person name="Rasinkangas P."/>
            <person name="Parkhill J."/>
            <person name="Rea M.C."/>
            <person name="O'Sullivan O."/>
            <person name="Ritari J."/>
            <person name="Douillard F.P."/>
            <person name="Paul Ross R."/>
            <person name="Yang R."/>
            <person name="Briner A.E."/>
            <person name="Felis G.E."/>
            <person name="de Vos W.M."/>
            <person name="Barrangou R."/>
            <person name="Klaenhammer T.R."/>
            <person name="Caufield P.W."/>
            <person name="Cui Y."/>
            <person name="Zhang H."/>
            <person name="O'Toole P.W."/>
        </authorList>
    </citation>
    <scope>NUCLEOTIDE SEQUENCE [LARGE SCALE GENOMIC DNA]</scope>
    <source>
        <strain evidence="17 18">DSM 18630</strain>
    </source>
</reference>
<evidence type="ECO:0000256" key="7">
    <source>
        <dbReference type="ARBA" id="ARBA00019161"/>
    </source>
</evidence>
<comment type="similarity">
    <text evidence="4">Belongs to the ThiD family.</text>
</comment>
<evidence type="ECO:0000256" key="12">
    <source>
        <dbReference type="ARBA" id="ARBA00022977"/>
    </source>
</evidence>
<dbReference type="GO" id="GO:0009228">
    <property type="term" value="P:thiamine biosynthetic process"/>
    <property type="evidence" value="ECO:0007669"/>
    <property type="project" value="UniProtKB-KW"/>
</dbReference>
<dbReference type="InterPro" id="IPR029056">
    <property type="entry name" value="Ribokinase-like"/>
</dbReference>
<dbReference type="SUPFAM" id="SSF53613">
    <property type="entry name" value="Ribokinase-like"/>
    <property type="match status" value="1"/>
</dbReference>
<dbReference type="CDD" id="cd01169">
    <property type="entry name" value="HMPP_kinase"/>
    <property type="match status" value="1"/>
</dbReference>
<evidence type="ECO:0000256" key="14">
    <source>
        <dbReference type="ARBA" id="ARBA00042102"/>
    </source>
</evidence>
<keyword evidence="9" id="KW-0547">Nucleotide-binding</keyword>
<dbReference type="NCBIfam" id="TIGR00097">
    <property type="entry name" value="HMP-P_kinase"/>
    <property type="match status" value="1"/>
</dbReference>
<dbReference type="GO" id="GO:0008902">
    <property type="term" value="F:hydroxymethylpyrimidine kinase activity"/>
    <property type="evidence" value="ECO:0007669"/>
    <property type="project" value="UniProtKB-EC"/>
</dbReference>
<keyword evidence="18" id="KW-1185">Reference proteome</keyword>
<organism evidence="17 18">
    <name type="scientific">Liquorilactobacillus ghanensis DSM 18630</name>
    <dbReference type="NCBI Taxonomy" id="1423750"/>
    <lineage>
        <taxon>Bacteria</taxon>
        <taxon>Bacillati</taxon>
        <taxon>Bacillota</taxon>
        <taxon>Bacilli</taxon>
        <taxon>Lactobacillales</taxon>
        <taxon>Lactobacillaceae</taxon>
        <taxon>Liquorilactobacillus</taxon>
    </lineage>
</organism>
<comment type="pathway">
    <text evidence="3">Cofactor biosynthesis; thiamine diphosphate biosynthesis; 4-amino-2-methyl-5-diphosphomethylpyrimidine from 5-amino-1-(5-phospho-D-ribosyl)imidazole: step 3/3.</text>
</comment>
<feature type="domain" description="Pyridoxamine kinase/Phosphomethylpyrimidine kinase" evidence="16">
    <location>
        <begin position="40"/>
        <end position="287"/>
    </location>
</feature>